<evidence type="ECO:0000256" key="4">
    <source>
        <dbReference type="ARBA" id="ARBA00022691"/>
    </source>
</evidence>
<dbReference type="Gene3D" id="3.40.630.30">
    <property type="match status" value="1"/>
</dbReference>
<dbReference type="KEGG" id="emx:FKV68_22630"/>
<organism evidence="9 10">
    <name type="scientific">Sinorhizobium mexicanum</name>
    <dbReference type="NCBI Taxonomy" id="375549"/>
    <lineage>
        <taxon>Bacteria</taxon>
        <taxon>Pseudomonadati</taxon>
        <taxon>Pseudomonadota</taxon>
        <taxon>Alphaproteobacteria</taxon>
        <taxon>Hyphomicrobiales</taxon>
        <taxon>Rhizobiaceae</taxon>
        <taxon>Sinorhizobium/Ensifer group</taxon>
        <taxon>Sinorhizobium</taxon>
    </lineage>
</organism>
<dbReference type="AlphaFoldDB" id="A0A859QLL6"/>
<dbReference type="Pfam" id="PF00765">
    <property type="entry name" value="Autoind_synth"/>
    <property type="match status" value="1"/>
</dbReference>
<keyword evidence="10" id="KW-1185">Reference proteome</keyword>
<evidence type="ECO:0000256" key="1">
    <source>
        <dbReference type="ARBA" id="ARBA00012340"/>
    </source>
</evidence>
<evidence type="ECO:0000313" key="9">
    <source>
        <dbReference type="EMBL" id="QLL64215.1"/>
    </source>
</evidence>
<dbReference type="InterPro" id="IPR018311">
    <property type="entry name" value="Autoind_synth_CS"/>
</dbReference>
<reference evidence="9 10" key="1">
    <citation type="submission" date="2019-06" db="EMBL/GenBank/DDBJ databases">
        <title>Complete genome sequence of Ensifer mexicanus ITTG R7 isolated from nodules of Acacia angustissima (Mill.) Kuntze.</title>
        <authorList>
            <person name="Rincon-Rosales R."/>
            <person name="Rogel M.A."/>
            <person name="Guerrero G."/>
            <person name="Rincon-Molina C.I."/>
            <person name="Lopez-Lopez A."/>
            <person name="Martinez-Romero E."/>
        </authorList>
    </citation>
    <scope>NUCLEOTIDE SEQUENCE [LARGE SCALE GENOMIC DNA]</scope>
    <source>
        <strain evidence="9 10">ITTG R7</strain>
        <plasmid evidence="10">pemeittgr7a</plasmid>
    </source>
</reference>
<keyword evidence="9" id="KW-0614">Plasmid</keyword>
<geneLocation type="plasmid" evidence="10">
    <name>pemeittgr7a</name>
</geneLocation>
<dbReference type="GO" id="GO:0061579">
    <property type="term" value="F:N-acyl homoserine lactone synthase activity"/>
    <property type="evidence" value="ECO:0007669"/>
    <property type="project" value="UniProtKB-UniRule"/>
</dbReference>
<evidence type="ECO:0000256" key="3">
    <source>
        <dbReference type="ARBA" id="ARBA00022679"/>
    </source>
</evidence>
<dbReference type="PANTHER" id="PTHR39322">
    <property type="entry name" value="ACYL-HOMOSERINE-LACTONE SYNTHASE"/>
    <property type="match status" value="1"/>
</dbReference>
<dbReference type="PROSITE" id="PS51187">
    <property type="entry name" value="AUTOINDUCER_SYNTH_2"/>
    <property type="match status" value="1"/>
</dbReference>
<evidence type="ECO:0000256" key="6">
    <source>
        <dbReference type="ARBA" id="ARBA00048576"/>
    </source>
</evidence>
<dbReference type="PRINTS" id="PR01549">
    <property type="entry name" value="AUTOINDCRSYN"/>
</dbReference>
<dbReference type="NCBIfam" id="NF010408">
    <property type="entry name" value="PRK13834.1"/>
    <property type="match status" value="1"/>
</dbReference>
<keyword evidence="3 8" id="KW-0808">Transferase</keyword>
<dbReference type="InterPro" id="IPR001690">
    <property type="entry name" value="Autoind_synthase"/>
</dbReference>
<dbReference type="EC" id="2.3.1.184" evidence="1 8"/>
<dbReference type="Proteomes" id="UP000510721">
    <property type="component" value="Plasmid pEmeITTGR7a"/>
</dbReference>
<keyword evidence="4 8" id="KW-0949">S-adenosyl-L-methionine</keyword>
<keyword evidence="5 7" id="KW-0071">Autoinducer synthesis</keyword>
<evidence type="ECO:0000256" key="5">
    <source>
        <dbReference type="ARBA" id="ARBA00022929"/>
    </source>
</evidence>
<protein>
    <recommendedName>
        <fullName evidence="1 8">Acyl-homoserine-lactone synthase</fullName>
        <ecNumber evidence="1 8">2.3.1.184</ecNumber>
    </recommendedName>
    <alternativeName>
        <fullName evidence="8">Autoinducer synthesis protein</fullName>
    </alternativeName>
</protein>
<proteinExistence type="inferred from homology"/>
<comment type="similarity">
    <text evidence="7 8">Belongs to the autoinducer synthase family.</text>
</comment>
<keyword evidence="2 7" id="KW-0673">Quorum sensing</keyword>
<sequence length="208" mass="22728">MQILAISKPRNTEETRLLHSHHQLRARVFSDRLGWEVNVADGCESDAFDELQPTYILAVSSNGRVAGCARLLPALGRTMLADVFPSLLPNGQLAAHSSMVESSRFCVDTSLAEGRGDGSIHEATLTMFAGIVEWSMANGFTEIVTVTDLRFERILGRVGWPLQRLSEPKKIGVTTAVAGTLLADTSTFQKLRPANYRSQITGRRSEAA</sequence>
<dbReference type="GO" id="GO:0007165">
    <property type="term" value="P:signal transduction"/>
    <property type="evidence" value="ECO:0007669"/>
    <property type="project" value="TreeGrafter"/>
</dbReference>
<dbReference type="InterPro" id="IPR016181">
    <property type="entry name" value="Acyl_CoA_acyltransferase"/>
</dbReference>
<comment type="catalytic activity">
    <reaction evidence="6 8">
        <text>a fatty acyl-[ACP] + S-adenosyl-L-methionine = an N-acyl-L-homoserine lactone + S-methyl-5'-thioadenosine + holo-[ACP] + H(+)</text>
        <dbReference type="Rhea" id="RHEA:10096"/>
        <dbReference type="Rhea" id="RHEA-COMP:9685"/>
        <dbReference type="Rhea" id="RHEA-COMP:14125"/>
        <dbReference type="ChEBI" id="CHEBI:15378"/>
        <dbReference type="ChEBI" id="CHEBI:17509"/>
        <dbReference type="ChEBI" id="CHEBI:55474"/>
        <dbReference type="ChEBI" id="CHEBI:59789"/>
        <dbReference type="ChEBI" id="CHEBI:64479"/>
        <dbReference type="ChEBI" id="CHEBI:138651"/>
        <dbReference type="EC" id="2.3.1.184"/>
    </reaction>
</comment>
<gene>
    <name evidence="9" type="ORF">FKV68_22630</name>
</gene>
<dbReference type="EMBL" id="CP041239">
    <property type="protein sequence ID" value="QLL64215.1"/>
    <property type="molecule type" value="Genomic_DNA"/>
</dbReference>
<dbReference type="RefSeq" id="WP_180941767.1">
    <property type="nucleotide sequence ID" value="NZ_CP041239.1"/>
</dbReference>
<evidence type="ECO:0000313" key="10">
    <source>
        <dbReference type="Proteomes" id="UP000510721"/>
    </source>
</evidence>
<evidence type="ECO:0000256" key="8">
    <source>
        <dbReference type="RuleBase" id="RU361135"/>
    </source>
</evidence>
<evidence type="ECO:0000256" key="7">
    <source>
        <dbReference type="PROSITE-ProRule" id="PRU00533"/>
    </source>
</evidence>
<name>A0A859QLL6_9HYPH</name>
<dbReference type="SUPFAM" id="SSF55729">
    <property type="entry name" value="Acyl-CoA N-acyltransferases (Nat)"/>
    <property type="match status" value="1"/>
</dbReference>
<dbReference type="GO" id="GO:0009372">
    <property type="term" value="P:quorum sensing"/>
    <property type="evidence" value="ECO:0007669"/>
    <property type="project" value="UniProtKB-UniRule"/>
</dbReference>
<evidence type="ECO:0000256" key="2">
    <source>
        <dbReference type="ARBA" id="ARBA00022654"/>
    </source>
</evidence>
<accession>A0A859QLL6</accession>
<dbReference type="PROSITE" id="PS00949">
    <property type="entry name" value="AUTOINDUCER_SYNTH_1"/>
    <property type="match status" value="1"/>
</dbReference>
<dbReference type="PANTHER" id="PTHR39322:SF1">
    <property type="entry name" value="ISOVALERYL-HOMOSERINE LACTONE SYNTHASE"/>
    <property type="match status" value="1"/>
</dbReference>